<evidence type="ECO:0000256" key="1">
    <source>
        <dbReference type="SAM" id="MobiDB-lite"/>
    </source>
</evidence>
<protein>
    <submittedName>
        <fullName evidence="3">Uncharacterized protein</fullName>
    </submittedName>
</protein>
<organism evidence="3 4">
    <name type="scientific">Onchocerca volvulus</name>
    <dbReference type="NCBI Taxonomy" id="6282"/>
    <lineage>
        <taxon>Eukaryota</taxon>
        <taxon>Metazoa</taxon>
        <taxon>Ecdysozoa</taxon>
        <taxon>Nematoda</taxon>
        <taxon>Chromadorea</taxon>
        <taxon>Rhabditida</taxon>
        <taxon>Spirurina</taxon>
        <taxon>Spiruromorpha</taxon>
        <taxon>Filarioidea</taxon>
        <taxon>Onchocercidae</taxon>
        <taxon>Onchocerca</taxon>
    </lineage>
</organism>
<feature type="chain" id="PRO_5035820506" evidence="2">
    <location>
        <begin position="28"/>
        <end position="127"/>
    </location>
</feature>
<reference evidence="3" key="2">
    <citation type="submission" date="2022-06" db="UniProtKB">
        <authorList>
            <consortium name="EnsemblMetazoa"/>
        </authorList>
    </citation>
    <scope>IDENTIFICATION</scope>
</reference>
<evidence type="ECO:0000313" key="4">
    <source>
        <dbReference type="Proteomes" id="UP000024404"/>
    </source>
</evidence>
<feature type="signal peptide" evidence="2">
    <location>
        <begin position="1"/>
        <end position="27"/>
    </location>
</feature>
<dbReference type="AlphaFoldDB" id="A0A8R1XXM2"/>
<dbReference type="EnsemblMetazoa" id="OVOC4830.1">
    <property type="protein sequence ID" value="OVOC4830.1"/>
    <property type="gene ID" value="WBGene00241639"/>
</dbReference>
<dbReference type="EMBL" id="CMVM020000144">
    <property type="status" value="NOT_ANNOTATED_CDS"/>
    <property type="molecule type" value="Genomic_DNA"/>
</dbReference>
<evidence type="ECO:0000256" key="2">
    <source>
        <dbReference type="SAM" id="SignalP"/>
    </source>
</evidence>
<feature type="region of interest" description="Disordered" evidence="1">
    <location>
        <begin position="101"/>
        <end position="127"/>
    </location>
</feature>
<name>A0A8R1XXM2_ONCVO</name>
<sequence length="127" mass="14531">MTKYSNSCDSSLMVVVILLLSSWTSESWKLQRVSYEELLKRMIATKREARFVRMKCETKHDVLHTDGRTGASRTWMDVTQMARYGDEAGKRRNDRKWIVAEERGGDGDDHLTTIGGVEEGEQTGQDD</sequence>
<feature type="compositionally biased region" description="Basic and acidic residues" evidence="1">
    <location>
        <begin position="101"/>
        <end position="111"/>
    </location>
</feature>
<dbReference type="Proteomes" id="UP000024404">
    <property type="component" value="Unassembled WGS sequence"/>
</dbReference>
<proteinExistence type="predicted"/>
<reference evidence="4" key="1">
    <citation type="submission" date="2013-10" db="EMBL/GenBank/DDBJ databases">
        <title>Genome sequencing of Onchocerca volvulus.</title>
        <authorList>
            <person name="Cotton J."/>
            <person name="Tsai J."/>
            <person name="Stanley E."/>
            <person name="Tracey A."/>
            <person name="Holroyd N."/>
            <person name="Lustigman S."/>
            <person name="Berriman M."/>
        </authorList>
    </citation>
    <scope>NUCLEOTIDE SEQUENCE</scope>
</reference>
<evidence type="ECO:0000313" key="3">
    <source>
        <dbReference type="EnsemblMetazoa" id="OVOC4830.1"/>
    </source>
</evidence>
<feature type="compositionally biased region" description="Acidic residues" evidence="1">
    <location>
        <begin position="118"/>
        <end position="127"/>
    </location>
</feature>
<keyword evidence="2" id="KW-0732">Signal</keyword>
<keyword evidence="4" id="KW-1185">Reference proteome</keyword>
<accession>A0A8R1XXM2</accession>